<dbReference type="OrthoDB" id="39591at2759"/>
<feature type="compositionally biased region" description="Acidic residues" evidence="2">
    <location>
        <begin position="158"/>
        <end position="174"/>
    </location>
</feature>
<evidence type="ECO:0000259" key="4">
    <source>
        <dbReference type="PROSITE" id="PS51294"/>
    </source>
</evidence>
<feature type="region of interest" description="Disordered" evidence="2">
    <location>
        <begin position="1"/>
        <end position="258"/>
    </location>
</feature>
<feature type="compositionally biased region" description="Basic and acidic residues" evidence="2">
    <location>
        <begin position="9"/>
        <end position="20"/>
    </location>
</feature>
<comment type="caution">
    <text evidence="5">The sequence shown here is derived from an EMBL/GenBank/DDBJ whole genome shotgun (WGS) entry which is preliminary data.</text>
</comment>
<dbReference type="SUPFAM" id="SSF46689">
    <property type="entry name" value="Homeodomain-like"/>
    <property type="match status" value="2"/>
</dbReference>
<dbReference type="CDD" id="cd00167">
    <property type="entry name" value="SANT"/>
    <property type="match status" value="2"/>
</dbReference>
<dbReference type="AlphaFoldDB" id="A0A5J9SQB4"/>
<dbReference type="GO" id="GO:0003677">
    <property type="term" value="F:DNA binding"/>
    <property type="evidence" value="ECO:0007669"/>
    <property type="project" value="UniProtKB-KW"/>
</dbReference>
<feature type="compositionally biased region" description="Basic residues" evidence="2">
    <location>
        <begin position="65"/>
        <end position="74"/>
    </location>
</feature>
<feature type="region of interest" description="Disordered" evidence="2">
    <location>
        <begin position="271"/>
        <end position="345"/>
    </location>
</feature>
<evidence type="ECO:0000259" key="3">
    <source>
        <dbReference type="PROSITE" id="PS50090"/>
    </source>
</evidence>
<dbReference type="Pfam" id="PF13921">
    <property type="entry name" value="Myb_DNA-bind_6"/>
    <property type="match status" value="1"/>
</dbReference>
<evidence type="ECO:0000256" key="2">
    <source>
        <dbReference type="SAM" id="MobiDB-lite"/>
    </source>
</evidence>
<dbReference type="SMART" id="SM00717">
    <property type="entry name" value="SANT"/>
    <property type="match status" value="4"/>
</dbReference>
<feature type="compositionally biased region" description="Basic and acidic residues" evidence="2">
    <location>
        <begin position="227"/>
        <end position="255"/>
    </location>
</feature>
<dbReference type="Gramene" id="TVU01170">
    <property type="protein sequence ID" value="TVU01170"/>
    <property type="gene ID" value="EJB05_53383"/>
</dbReference>
<feature type="domain" description="Myb-like" evidence="3">
    <location>
        <begin position="422"/>
        <end position="464"/>
    </location>
</feature>
<dbReference type="InterPro" id="IPR001005">
    <property type="entry name" value="SANT/Myb"/>
</dbReference>
<keyword evidence="1" id="KW-0238">DNA-binding</keyword>
<dbReference type="Gene3D" id="1.10.10.60">
    <property type="entry name" value="Homeodomain-like"/>
    <property type="match status" value="2"/>
</dbReference>
<dbReference type="PANTHER" id="PTHR47430">
    <property type="entry name" value="GB|AAC33480.1"/>
    <property type="match status" value="1"/>
</dbReference>
<sequence>MPVVEPNPIEEKKPKEESTAMKKKKKRKREPEEGKGKSKSNSQEYLEMEKGGAVNIDEDLEIARRLAKKRKTGKGKLGGEDGFDGDLGSGEETKAHDLNVADGTEFDQKKKKKKKKKAKKDVMDEENGGSVRESEDKTKLDKKRRKKKKDKAEKDSVELEELDNADAAEGDDGVVFESEKCSVTLEEGKQLDMSKGGHKKSEGKRKRKESGSVGQDVGQNTQAAGDVKSDNKEREKSKDKNEGGEMEKEKAAQRKDKGKRVSFIDAVEVFGDGDFGSDKETKARDLNVADGTEFDQKKEKKKKKKAKKDVMGEEIGGSVRESEDKTKLDKKRRKKKKKRDESELVHGKRFTPEENAKLMEAMINYAEMKQLGEQGLEMLRTSVKHPELRGCWAEIANALPHRPPVAVYKRARILLNRSTERKWTEEEYETIRRFVATNGPNWAKLAAELGKSDIHVKDTWRRIKPKNLKKGTWTQDEYQNLFDLVNLDLRVKAHQQLDHGHRLIRDNISWEAISDKLTTRSNKDCCLKWYQQLASPLVKEGVWSDTDDYLLVEALQKVDAVCPEDVDWDNLLDHRSGELCRQRWNQMVRLLGGHREKSFIEQVEVLSRRYCPEMLDYRK</sequence>
<organism evidence="5 6">
    <name type="scientific">Eragrostis curvula</name>
    <name type="common">weeping love grass</name>
    <dbReference type="NCBI Taxonomy" id="38414"/>
    <lineage>
        <taxon>Eukaryota</taxon>
        <taxon>Viridiplantae</taxon>
        <taxon>Streptophyta</taxon>
        <taxon>Embryophyta</taxon>
        <taxon>Tracheophyta</taxon>
        <taxon>Spermatophyta</taxon>
        <taxon>Magnoliopsida</taxon>
        <taxon>Liliopsida</taxon>
        <taxon>Poales</taxon>
        <taxon>Poaceae</taxon>
        <taxon>PACMAD clade</taxon>
        <taxon>Chloridoideae</taxon>
        <taxon>Eragrostideae</taxon>
        <taxon>Eragrostidinae</taxon>
        <taxon>Eragrostis</taxon>
    </lineage>
</organism>
<dbReference type="Proteomes" id="UP000324897">
    <property type="component" value="Unassembled WGS sequence"/>
</dbReference>
<protein>
    <submittedName>
        <fullName evidence="5">Uncharacterized protein</fullName>
    </submittedName>
</protein>
<feature type="domain" description="Myb-like" evidence="3">
    <location>
        <begin position="465"/>
        <end position="533"/>
    </location>
</feature>
<evidence type="ECO:0000313" key="5">
    <source>
        <dbReference type="EMBL" id="TVU01170.1"/>
    </source>
</evidence>
<dbReference type="PANTHER" id="PTHR47430:SF4">
    <property type="entry name" value="GB|AAC33480.1"/>
    <property type="match status" value="1"/>
</dbReference>
<dbReference type="EMBL" id="RWGY01000480">
    <property type="protein sequence ID" value="TVU01170.1"/>
    <property type="molecule type" value="Genomic_DNA"/>
</dbReference>
<feature type="compositionally biased region" description="Basic residues" evidence="2">
    <location>
        <begin position="328"/>
        <end position="338"/>
    </location>
</feature>
<feature type="compositionally biased region" description="Basic and acidic residues" evidence="2">
    <location>
        <begin position="276"/>
        <end position="287"/>
    </location>
</feature>
<accession>A0A5J9SQB4</accession>
<dbReference type="InterPro" id="IPR017930">
    <property type="entry name" value="Myb_dom"/>
</dbReference>
<dbReference type="PROSITE" id="PS50090">
    <property type="entry name" value="MYB_LIKE"/>
    <property type="match status" value="3"/>
</dbReference>
<name>A0A5J9SQB4_9POAL</name>
<feature type="domain" description="Myb-like" evidence="3">
    <location>
        <begin position="535"/>
        <end position="588"/>
    </location>
</feature>
<reference evidence="5 6" key="1">
    <citation type="journal article" date="2019" name="Sci. Rep.">
        <title>A high-quality genome of Eragrostis curvula grass provides insights into Poaceae evolution and supports new strategies to enhance forage quality.</title>
        <authorList>
            <person name="Carballo J."/>
            <person name="Santos B.A.C.M."/>
            <person name="Zappacosta D."/>
            <person name="Garbus I."/>
            <person name="Selva J.P."/>
            <person name="Gallo C.A."/>
            <person name="Diaz A."/>
            <person name="Albertini E."/>
            <person name="Caccamo M."/>
            <person name="Echenique V."/>
        </authorList>
    </citation>
    <scope>NUCLEOTIDE SEQUENCE [LARGE SCALE GENOMIC DNA]</scope>
    <source>
        <strain evidence="6">cv. Victoria</strain>
        <tissue evidence="5">Leaf</tissue>
    </source>
</reference>
<feature type="compositionally biased region" description="Basic residues" evidence="2">
    <location>
        <begin position="140"/>
        <end position="149"/>
    </location>
</feature>
<feature type="compositionally biased region" description="Basic residues" evidence="2">
    <location>
        <begin position="109"/>
        <end position="119"/>
    </location>
</feature>
<evidence type="ECO:0000256" key="1">
    <source>
        <dbReference type="ARBA" id="ARBA00023125"/>
    </source>
</evidence>
<keyword evidence="6" id="KW-1185">Reference proteome</keyword>
<dbReference type="PROSITE" id="PS51294">
    <property type="entry name" value="HTH_MYB"/>
    <property type="match status" value="1"/>
</dbReference>
<gene>
    <name evidence="5" type="ORF">EJB05_53383</name>
</gene>
<evidence type="ECO:0000313" key="6">
    <source>
        <dbReference type="Proteomes" id="UP000324897"/>
    </source>
</evidence>
<proteinExistence type="predicted"/>
<feature type="domain" description="HTH myb-type" evidence="4">
    <location>
        <begin position="421"/>
        <end position="468"/>
    </location>
</feature>
<dbReference type="InterPro" id="IPR009057">
    <property type="entry name" value="Homeodomain-like_sf"/>
</dbReference>
<feature type="compositionally biased region" description="Basic residues" evidence="2">
    <location>
        <begin position="196"/>
        <end position="208"/>
    </location>
</feature>